<evidence type="ECO:0000256" key="1">
    <source>
        <dbReference type="SAM" id="Phobius"/>
    </source>
</evidence>
<dbReference type="EMBL" id="JANAWD010000095">
    <property type="protein sequence ID" value="KAJ3487323.1"/>
    <property type="molecule type" value="Genomic_DNA"/>
</dbReference>
<feature type="transmembrane region" description="Helical" evidence="1">
    <location>
        <begin position="82"/>
        <end position="103"/>
    </location>
</feature>
<reference evidence="2" key="1">
    <citation type="submission" date="2022-07" db="EMBL/GenBank/DDBJ databases">
        <title>Genome Sequence of Physisporinus lineatus.</title>
        <authorList>
            <person name="Buettner E."/>
        </authorList>
    </citation>
    <scope>NUCLEOTIDE SEQUENCE</scope>
    <source>
        <strain evidence="2">VT162</strain>
    </source>
</reference>
<keyword evidence="1" id="KW-1133">Transmembrane helix</keyword>
<dbReference type="Proteomes" id="UP001212997">
    <property type="component" value="Unassembled WGS sequence"/>
</dbReference>
<evidence type="ECO:0000313" key="2">
    <source>
        <dbReference type="EMBL" id="KAJ3487323.1"/>
    </source>
</evidence>
<comment type="caution">
    <text evidence="2">The sequence shown here is derived from an EMBL/GenBank/DDBJ whole genome shotgun (WGS) entry which is preliminary data.</text>
</comment>
<gene>
    <name evidence="2" type="ORF">NLI96_g3608</name>
</gene>
<keyword evidence="1" id="KW-0472">Membrane</keyword>
<evidence type="ECO:0000313" key="3">
    <source>
        <dbReference type="Proteomes" id="UP001212997"/>
    </source>
</evidence>
<keyword evidence="1" id="KW-0812">Transmembrane</keyword>
<feature type="transmembrane region" description="Helical" evidence="1">
    <location>
        <begin position="20"/>
        <end position="40"/>
    </location>
</feature>
<protein>
    <submittedName>
        <fullName evidence="2">Uncharacterized protein</fullName>
    </submittedName>
</protein>
<name>A0AAD5V7X6_9APHY</name>
<feature type="transmembrane region" description="Helical" evidence="1">
    <location>
        <begin position="151"/>
        <end position="169"/>
    </location>
</feature>
<proteinExistence type="predicted"/>
<sequence>MTTIQDLEREGDDLSKLIHVLAGLFFWEFLFSLDFEWSFIQGRRKFGWSLIPYFLSRYFAVGLMIGIVITADAMTTIDCHSLLLFIYIAGLHMLCFASTNLAIRTYDLHSPNLSVLDLRNIYFRMAIWEMKRCFALNVPTAVISYLEVDPIFFFMFGLPAATLTVIASCRAVRRLSNFSPEGPQVNASSGASMTTFFGEVGGRQGRSRMSSTSAQPRRDGITSISPVIVSDLGNSQDIHAHVCNEKSDLAESEAQRRSHICIDIHG</sequence>
<accession>A0AAD5V7X6</accession>
<keyword evidence="3" id="KW-1185">Reference proteome</keyword>
<feature type="transmembrane region" description="Helical" evidence="1">
    <location>
        <begin position="46"/>
        <end position="70"/>
    </location>
</feature>
<organism evidence="2 3">
    <name type="scientific">Meripilus lineatus</name>
    <dbReference type="NCBI Taxonomy" id="2056292"/>
    <lineage>
        <taxon>Eukaryota</taxon>
        <taxon>Fungi</taxon>
        <taxon>Dikarya</taxon>
        <taxon>Basidiomycota</taxon>
        <taxon>Agaricomycotina</taxon>
        <taxon>Agaricomycetes</taxon>
        <taxon>Polyporales</taxon>
        <taxon>Meripilaceae</taxon>
        <taxon>Meripilus</taxon>
    </lineage>
</organism>
<dbReference type="AlphaFoldDB" id="A0AAD5V7X6"/>